<dbReference type="AlphaFoldDB" id="A0A1H5NRA7"/>
<dbReference type="STRING" id="390640.SAMN04488034_10597"/>
<gene>
    <name evidence="1" type="ORF">SAMN04488034_10597</name>
</gene>
<accession>A0A1H5NRA7</accession>
<keyword evidence="2" id="KW-1185">Reference proteome</keyword>
<dbReference type="RefSeq" id="WP_093113617.1">
    <property type="nucleotide sequence ID" value="NZ_FNGG01000005.1"/>
</dbReference>
<dbReference type="EMBL" id="FNUG01000005">
    <property type="protein sequence ID" value="SEF04030.1"/>
    <property type="molecule type" value="Genomic_DNA"/>
</dbReference>
<evidence type="ECO:0008006" key="3">
    <source>
        <dbReference type="Google" id="ProtNLM"/>
    </source>
</evidence>
<dbReference type="Proteomes" id="UP000199448">
    <property type="component" value="Unassembled WGS sequence"/>
</dbReference>
<dbReference type="OrthoDB" id="1005072at2"/>
<organism evidence="1 2">
    <name type="scientific">Salinimicrobium catena</name>
    <dbReference type="NCBI Taxonomy" id="390640"/>
    <lineage>
        <taxon>Bacteria</taxon>
        <taxon>Pseudomonadati</taxon>
        <taxon>Bacteroidota</taxon>
        <taxon>Flavobacteriia</taxon>
        <taxon>Flavobacteriales</taxon>
        <taxon>Flavobacteriaceae</taxon>
        <taxon>Salinimicrobium</taxon>
    </lineage>
</organism>
<reference evidence="1 2" key="1">
    <citation type="submission" date="2016-10" db="EMBL/GenBank/DDBJ databases">
        <authorList>
            <person name="de Groot N.N."/>
        </authorList>
    </citation>
    <scope>NUCLEOTIDE SEQUENCE [LARGE SCALE GENOMIC DNA]</scope>
    <source>
        <strain evidence="1 2">DSM 23553</strain>
    </source>
</reference>
<sequence>MQEDYLHYLWEFQKWQISGLSTTEGLPVTVLAPGMHNQLSGPDFFNSRVVIGEQEWAGNVEIHIHSSDWYRHGHEKDPAYNNVILHVVWQHDSEIFRKDRSVVPVLELQNLIAEETVEQYRDLISASSEKWINCQKDLPQIDSFIFDKWLERLYIDRLEAKSVFVFDLLKRSAGDWEEVLFKLLAKNFGLNVNGDAFLSMAESIPFSVIRKCRNDRDKLEALFLGQAGLLEREVEEPNFWQLRENYLFLKNKFSLTVEGITPVKYFRLRPDNFPEVRLSQLAAVYHRREHLFSEVIKEQNPEHLKELFKAEAAEFWRTHYTFSKTHPVRKKQLSNNFLDLLVINSLVPLKFCYQKAMGKEGGESLLELMRQLPAEANRIIKKFTEIRPGSAENAFSSQALLHMKKDYCERSRCLQCSLGLNILHRKPVN</sequence>
<evidence type="ECO:0000313" key="1">
    <source>
        <dbReference type="EMBL" id="SEF04030.1"/>
    </source>
</evidence>
<proteinExistence type="predicted"/>
<evidence type="ECO:0000313" key="2">
    <source>
        <dbReference type="Proteomes" id="UP000199448"/>
    </source>
</evidence>
<protein>
    <recommendedName>
        <fullName evidence="3">DUF2851 family protein</fullName>
    </recommendedName>
</protein>
<dbReference type="Pfam" id="PF11013">
    <property type="entry name" value="DUF2851"/>
    <property type="match status" value="1"/>
</dbReference>
<dbReference type="InterPro" id="IPR021272">
    <property type="entry name" value="DUF2851"/>
</dbReference>
<name>A0A1H5NRA7_9FLAO</name>